<accession>A0A370QLV5</accession>
<keyword evidence="1" id="KW-0732">Signal</keyword>
<dbReference type="EMBL" id="QRAO01000001">
    <property type="protein sequence ID" value="RDK89322.1"/>
    <property type="molecule type" value="Genomic_DNA"/>
</dbReference>
<proteinExistence type="predicted"/>
<sequence length="147" mass="16447">MKPTKFFIYIIALLLLGCGSSKNKDVAFCGTTNKGPMAITYQDQNNNRYRITETKFTYSPITEAESSSGTYSGGEPVRKGITTEKFKEIETLARALMKENSILTTRRMLTSILSIKQGTATEMAILRKSQKRTQFEALLTTLKDSPE</sequence>
<feature type="signal peptide" evidence="1">
    <location>
        <begin position="1"/>
        <end position="23"/>
    </location>
</feature>
<reference evidence="2 3" key="1">
    <citation type="submission" date="2018-07" db="EMBL/GenBank/DDBJ databases">
        <title>Genomic Encyclopedia of Type Strains, Phase IV (KMG-IV): sequencing the most valuable type-strain genomes for metagenomic binning, comparative biology and taxonomic classification.</title>
        <authorList>
            <person name="Goeker M."/>
        </authorList>
    </citation>
    <scope>NUCLEOTIDE SEQUENCE [LARGE SCALE GENOMIC DNA]</scope>
    <source>
        <strain evidence="2 3">DSM 101478</strain>
    </source>
</reference>
<dbReference type="AlphaFoldDB" id="A0A370QLV5"/>
<name>A0A370QLV5_9FLAO</name>
<dbReference type="RefSeq" id="WP_115122941.1">
    <property type="nucleotide sequence ID" value="NZ_QRAO01000001.1"/>
</dbReference>
<feature type="chain" id="PRO_5016630012" description="Lipoprotein" evidence="1">
    <location>
        <begin position="24"/>
        <end position="147"/>
    </location>
</feature>
<evidence type="ECO:0000313" key="3">
    <source>
        <dbReference type="Proteomes" id="UP000255317"/>
    </source>
</evidence>
<dbReference type="PROSITE" id="PS51257">
    <property type="entry name" value="PROKAR_LIPOPROTEIN"/>
    <property type="match status" value="1"/>
</dbReference>
<evidence type="ECO:0000256" key="1">
    <source>
        <dbReference type="SAM" id="SignalP"/>
    </source>
</evidence>
<evidence type="ECO:0008006" key="4">
    <source>
        <dbReference type="Google" id="ProtNLM"/>
    </source>
</evidence>
<organism evidence="2 3">
    <name type="scientific">Marinirhabdus gelatinilytica</name>
    <dbReference type="NCBI Taxonomy" id="1703343"/>
    <lineage>
        <taxon>Bacteria</taxon>
        <taxon>Pseudomonadati</taxon>
        <taxon>Bacteroidota</taxon>
        <taxon>Flavobacteriia</taxon>
        <taxon>Flavobacteriales</taxon>
        <taxon>Flavobacteriaceae</taxon>
    </lineage>
</organism>
<keyword evidence="3" id="KW-1185">Reference proteome</keyword>
<evidence type="ECO:0000313" key="2">
    <source>
        <dbReference type="EMBL" id="RDK89322.1"/>
    </source>
</evidence>
<protein>
    <recommendedName>
        <fullName evidence="4">Lipoprotein</fullName>
    </recommendedName>
</protein>
<gene>
    <name evidence="2" type="ORF">C8D94_1011208</name>
</gene>
<dbReference type="OrthoDB" id="348123at2"/>
<comment type="caution">
    <text evidence="2">The sequence shown here is derived from an EMBL/GenBank/DDBJ whole genome shotgun (WGS) entry which is preliminary data.</text>
</comment>
<dbReference type="Proteomes" id="UP000255317">
    <property type="component" value="Unassembled WGS sequence"/>
</dbReference>